<feature type="region of interest" description="Disordered" evidence="1">
    <location>
        <begin position="41"/>
        <end position="79"/>
    </location>
</feature>
<organism evidence="2 3">
    <name type="scientific">Chlamydomonas eustigma</name>
    <dbReference type="NCBI Taxonomy" id="1157962"/>
    <lineage>
        <taxon>Eukaryota</taxon>
        <taxon>Viridiplantae</taxon>
        <taxon>Chlorophyta</taxon>
        <taxon>core chlorophytes</taxon>
        <taxon>Chlorophyceae</taxon>
        <taxon>CS clade</taxon>
        <taxon>Chlamydomonadales</taxon>
        <taxon>Chlamydomonadaceae</taxon>
        <taxon>Chlamydomonas</taxon>
    </lineage>
</organism>
<proteinExistence type="predicted"/>
<keyword evidence="3" id="KW-1185">Reference proteome</keyword>
<evidence type="ECO:0000256" key="1">
    <source>
        <dbReference type="SAM" id="MobiDB-lite"/>
    </source>
</evidence>
<name>A0A250X0X6_9CHLO</name>
<sequence length="692" mass="73405">MVILNRCLVLRAADLSPEQLVGVAESVAQLLSPLQGSSDATVVEGTAPGSIHASTTDSLSRRDNHGPIGGTGEVRSEPGADTLVGFRMRPQSGALSNISSAQSRPRWALQLYRALALHAHLHSGKYSTEQLLRLVKASQRSGFVSIALFTDAIQRYVLMVDEESADLSDLHCLLTALATTRKESPGGRNEVMMFMYNRKLQGLLLKAWQHQKLHHGAQQLDMLPACQVAELYWSLQVTSGPISAPPQQQQQDQGFAIGVLASELAGLLPFLDLRSKIRLSQTFLSSMAELDAGEVTAAKEGRTKAFGEAAAAASRQSSAMISAVHKGISTLLQALFEEVVHILATRAGSLGTLEAMEKTSAEACTNKEVEAGSLSSQHPGSTNIKGFELPAEGVAEGGVSPEAEEDALCISDVDVDDDDSGGGGPEEADEMVDGGSVESKEGFFADDGPLGTTIMRQPSLMVPRASPFSVNQYIAHVSAAYLGQGGNDCTFIDMLAKHCLARAKSNVAVRTRPSLALFSKAPSAECMDGMEVSLLSQALSLSLLGILSERTPSLPTHSMSSSVTSTPLQDQPSSQQFDEALQLSSSQASLQLVLSAVSVLAVSAPGLTGTLASCPDQQSLERAVSAFLLIRDTLERYRSSPGSGSGLLDAKEALETEHACDRAAKAGSVKMKRLIEGRKGYRKSQGYHKLTF</sequence>
<evidence type="ECO:0000313" key="2">
    <source>
        <dbReference type="EMBL" id="GAX76754.1"/>
    </source>
</evidence>
<evidence type="ECO:0000313" key="3">
    <source>
        <dbReference type="Proteomes" id="UP000232323"/>
    </source>
</evidence>
<protein>
    <submittedName>
        <fullName evidence="2">Uncharacterized protein</fullName>
    </submittedName>
</protein>
<gene>
    <name evidence="2" type="ORF">CEUSTIGMA_g4201.t1</name>
</gene>
<comment type="caution">
    <text evidence="2">The sequence shown here is derived from an EMBL/GenBank/DDBJ whole genome shotgun (WGS) entry which is preliminary data.</text>
</comment>
<accession>A0A250X0X6</accession>
<reference evidence="2 3" key="1">
    <citation type="submission" date="2017-08" db="EMBL/GenBank/DDBJ databases">
        <title>Acidophilic green algal genome provides insights into adaptation to an acidic environment.</title>
        <authorList>
            <person name="Hirooka S."/>
            <person name="Hirose Y."/>
            <person name="Kanesaki Y."/>
            <person name="Higuchi S."/>
            <person name="Fujiwara T."/>
            <person name="Onuma R."/>
            <person name="Era A."/>
            <person name="Ohbayashi R."/>
            <person name="Uzuka A."/>
            <person name="Nozaki H."/>
            <person name="Yoshikawa H."/>
            <person name="Miyagishima S.Y."/>
        </authorList>
    </citation>
    <scope>NUCLEOTIDE SEQUENCE [LARGE SCALE GENOMIC DNA]</scope>
    <source>
        <strain evidence="2 3">NIES-2499</strain>
    </source>
</reference>
<dbReference type="AlphaFoldDB" id="A0A250X0X6"/>
<dbReference type="EMBL" id="BEGY01000019">
    <property type="protein sequence ID" value="GAX76754.1"/>
    <property type="molecule type" value="Genomic_DNA"/>
</dbReference>
<dbReference type="Proteomes" id="UP000232323">
    <property type="component" value="Unassembled WGS sequence"/>
</dbReference>